<dbReference type="PANTHER" id="PTHR24349">
    <property type="entry name" value="SERINE/THREONINE-PROTEIN KINASE"/>
    <property type="match status" value="1"/>
</dbReference>
<evidence type="ECO:0000256" key="5">
    <source>
        <dbReference type="ARBA" id="ARBA00022840"/>
    </source>
</evidence>
<dbReference type="InterPro" id="IPR050205">
    <property type="entry name" value="CDPK_Ser/Thr_kinases"/>
</dbReference>
<dbReference type="Proteomes" id="UP000000600">
    <property type="component" value="Unassembled WGS sequence"/>
</dbReference>
<evidence type="ECO:0000256" key="4">
    <source>
        <dbReference type="ARBA" id="ARBA00022777"/>
    </source>
</evidence>
<dbReference type="AlphaFoldDB" id="A0D9W0"/>
<dbReference type="GO" id="GO:0005634">
    <property type="term" value="C:nucleus"/>
    <property type="evidence" value="ECO:0000318"/>
    <property type="project" value="GO_Central"/>
</dbReference>
<gene>
    <name evidence="7" type="ORF">GSPATT00014759001</name>
</gene>
<feature type="domain" description="Protein kinase" evidence="6">
    <location>
        <begin position="145"/>
        <end position="410"/>
    </location>
</feature>
<dbReference type="GeneID" id="5033009"/>
<dbReference type="STRING" id="5888.A0D9W0"/>
<keyword evidence="5" id="KW-0067">ATP-binding</keyword>
<dbReference type="GO" id="GO:0005516">
    <property type="term" value="F:calmodulin binding"/>
    <property type="evidence" value="ECO:0000318"/>
    <property type="project" value="GO_Central"/>
</dbReference>
<proteinExistence type="predicted"/>
<dbReference type="InterPro" id="IPR011009">
    <property type="entry name" value="Kinase-like_dom_sf"/>
</dbReference>
<keyword evidence="3" id="KW-0547">Nucleotide-binding</keyword>
<dbReference type="GO" id="GO:0035556">
    <property type="term" value="P:intracellular signal transduction"/>
    <property type="evidence" value="ECO:0000318"/>
    <property type="project" value="GO_Central"/>
</dbReference>
<evidence type="ECO:0000256" key="3">
    <source>
        <dbReference type="ARBA" id="ARBA00022741"/>
    </source>
</evidence>
<dbReference type="InterPro" id="IPR000719">
    <property type="entry name" value="Prot_kinase_dom"/>
</dbReference>
<evidence type="ECO:0000313" key="8">
    <source>
        <dbReference type="Proteomes" id="UP000000600"/>
    </source>
</evidence>
<dbReference type="SMART" id="SM00220">
    <property type="entry name" value="S_TKc"/>
    <property type="match status" value="1"/>
</dbReference>
<dbReference type="RefSeq" id="XP_001447224.1">
    <property type="nucleotide sequence ID" value="XM_001447187.1"/>
</dbReference>
<keyword evidence="8" id="KW-1185">Reference proteome</keyword>
<dbReference type="HOGENOM" id="CLU_038319_0_0_1"/>
<protein>
    <recommendedName>
        <fullName evidence="6">Protein kinase domain-containing protein</fullName>
    </recommendedName>
</protein>
<dbReference type="OMA" id="NEFGHRR"/>
<dbReference type="GO" id="GO:0004683">
    <property type="term" value="F:calcium/calmodulin-dependent protein kinase activity"/>
    <property type="evidence" value="ECO:0000318"/>
    <property type="project" value="GO_Central"/>
</dbReference>
<keyword evidence="1" id="KW-0723">Serine/threonine-protein kinase</keyword>
<dbReference type="Gene3D" id="1.10.510.10">
    <property type="entry name" value="Transferase(Phosphotransferase) domain 1"/>
    <property type="match status" value="1"/>
</dbReference>
<dbReference type="KEGG" id="ptm:GSPATT00014759001"/>
<evidence type="ECO:0000256" key="2">
    <source>
        <dbReference type="ARBA" id="ARBA00022679"/>
    </source>
</evidence>
<evidence type="ECO:0000259" key="6">
    <source>
        <dbReference type="PROSITE" id="PS50011"/>
    </source>
</evidence>
<reference evidence="7 8" key="1">
    <citation type="journal article" date="2006" name="Nature">
        <title>Global trends of whole-genome duplications revealed by the ciliate Paramecium tetraurelia.</title>
        <authorList>
            <consortium name="Genoscope"/>
            <person name="Aury J.-M."/>
            <person name="Jaillon O."/>
            <person name="Duret L."/>
            <person name="Noel B."/>
            <person name="Jubin C."/>
            <person name="Porcel B.M."/>
            <person name="Segurens B."/>
            <person name="Daubin V."/>
            <person name="Anthouard V."/>
            <person name="Aiach N."/>
            <person name="Arnaiz O."/>
            <person name="Billaut A."/>
            <person name="Beisson J."/>
            <person name="Blanc I."/>
            <person name="Bouhouche K."/>
            <person name="Camara F."/>
            <person name="Duharcourt S."/>
            <person name="Guigo R."/>
            <person name="Gogendeau D."/>
            <person name="Katinka M."/>
            <person name="Keller A.-M."/>
            <person name="Kissmehl R."/>
            <person name="Klotz C."/>
            <person name="Koll F."/>
            <person name="Le Moue A."/>
            <person name="Lepere C."/>
            <person name="Malinsky S."/>
            <person name="Nowacki M."/>
            <person name="Nowak J.K."/>
            <person name="Plattner H."/>
            <person name="Poulain J."/>
            <person name="Ruiz F."/>
            <person name="Serrano V."/>
            <person name="Zagulski M."/>
            <person name="Dessen P."/>
            <person name="Betermier M."/>
            <person name="Weissenbach J."/>
            <person name="Scarpelli C."/>
            <person name="Schachter V."/>
            <person name="Sperling L."/>
            <person name="Meyer E."/>
            <person name="Cohen J."/>
            <person name="Wincker P."/>
        </authorList>
    </citation>
    <scope>NUCLEOTIDE SEQUENCE [LARGE SCALE GENOMIC DNA]</scope>
    <source>
        <strain evidence="7 8">Stock d4-2</strain>
    </source>
</reference>
<dbReference type="GO" id="GO:0009931">
    <property type="term" value="F:calcium-dependent protein serine/threonine kinase activity"/>
    <property type="evidence" value="ECO:0000318"/>
    <property type="project" value="GO_Central"/>
</dbReference>
<dbReference type="SUPFAM" id="SSF56112">
    <property type="entry name" value="Protein kinase-like (PK-like)"/>
    <property type="match status" value="1"/>
</dbReference>
<keyword evidence="2" id="KW-0808">Transferase</keyword>
<name>A0D9W0_PARTE</name>
<dbReference type="GO" id="GO:0005737">
    <property type="term" value="C:cytoplasm"/>
    <property type="evidence" value="ECO:0000318"/>
    <property type="project" value="GO_Central"/>
</dbReference>
<evidence type="ECO:0000313" key="7">
    <source>
        <dbReference type="EMBL" id="CAK79827.1"/>
    </source>
</evidence>
<dbReference type="EMBL" id="CT868341">
    <property type="protein sequence ID" value="CAK79827.1"/>
    <property type="molecule type" value="Genomic_DNA"/>
</dbReference>
<dbReference type="GO" id="GO:0005524">
    <property type="term" value="F:ATP binding"/>
    <property type="evidence" value="ECO:0007669"/>
    <property type="project" value="UniProtKB-KW"/>
</dbReference>
<sequence>MQNFISRPSRTNTNEFGHRREDSFDYNEFKNLASSLITCQHQKEWNHQPRLTQILLNQSLTVMFDGVILKEQCTLYPNVLKIDCHCIQLSQYQIKRKQLIHNNKKCYLLLLGNDIMLFFSNFDIQKHWYNQIKQFCIMKNLLVKYRLQEQLFQDFYSIIKKKNRQQFSAYIINKQQPFLEQTFGLLHESKNHSILKIKRIYEDTNNYVMITERFEGEPVFNFLLENIQFMEVQVATLIYQILLLLRYLNEHQAYHGNINALNILINRESQSLEIGVIGFIYYPFKQGDDISEYLKWVNLNKYYWSGFEENQIPGINSDLYQLGVLLYIITFYTKINQDLKRKSDPYKLFQKYMKELVIKYELIDETIEVLTQMKTPDSQYVHVFSSSQLDLIKKLLSNCSLSDALTHQWFVNAKQKAKPHNQRQGLPTLKTIIEIKEASDGEASKSQTKRFSIQSDMYDSSKYNCDVQVDECPTVSYLMRNILDYEKAPCKTHHS</sequence>
<dbReference type="InParanoid" id="A0D9W0"/>
<evidence type="ECO:0000256" key="1">
    <source>
        <dbReference type="ARBA" id="ARBA00022527"/>
    </source>
</evidence>
<dbReference type="PROSITE" id="PS50011">
    <property type="entry name" value="PROTEIN_KINASE_DOM"/>
    <property type="match status" value="1"/>
</dbReference>
<accession>A0D9W0</accession>
<organism evidence="7 8">
    <name type="scientific">Paramecium tetraurelia</name>
    <dbReference type="NCBI Taxonomy" id="5888"/>
    <lineage>
        <taxon>Eukaryota</taxon>
        <taxon>Sar</taxon>
        <taxon>Alveolata</taxon>
        <taxon>Ciliophora</taxon>
        <taxon>Intramacronucleata</taxon>
        <taxon>Oligohymenophorea</taxon>
        <taxon>Peniculida</taxon>
        <taxon>Parameciidae</taxon>
        <taxon>Paramecium</taxon>
    </lineage>
</organism>
<keyword evidence="4" id="KW-0418">Kinase</keyword>
<dbReference type="OrthoDB" id="285377at2759"/>
<dbReference type="Gene3D" id="3.30.200.20">
    <property type="entry name" value="Phosphorylase Kinase, domain 1"/>
    <property type="match status" value="1"/>
</dbReference>
<dbReference type="Pfam" id="PF00069">
    <property type="entry name" value="Pkinase"/>
    <property type="match status" value="1"/>
</dbReference>